<accession>A0A9D4LKJ6</accession>
<dbReference type="EMBL" id="JAIWYP010000003">
    <property type="protein sequence ID" value="KAH3859404.1"/>
    <property type="molecule type" value="Genomic_DNA"/>
</dbReference>
<proteinExistence type="predicted"/>
<gene>
    <name evidence="1" type="ORF">DPMN_102124</name>
</gene>
<organism evidence="1 2">
    <name type="scientific">Dreissena polymorpha</name>
    <name type="common">Zebra mussel</name>
    <name type="synonym">Mytilus polymorpha</name>
    <dbReference type="NCBI Taxonomy" id="45954"/>
    <lineage>
        <taxon>Eukaryota</taxon>
        <taxon>Metazoa</taxon>
        <taxon>Spiralia</taxon>
        <taxon>Lophotrochozoa</taxon>
        <taxon>Mollusca</taxon>
        <taxon>Bivalvia</taxon>
        <taxon>Autobranchia</taxon>
        <taxon>Heteroconchia</taxon>
        <taxon>Euheterodonta</taxon>
        <taxon>Imparidentia</taxon>
        <taxon>Neoheterodontei</taxon>
        <taxon>Myida</taxon>
        <taxon>Dreissenoidea</taxon>
        <taxon>Dreissenidae</taxon>
        <taxon>Dreissena</taxon>
    </lineage>
</organism>
<reference evidence="1" key="1">
    <citation type="journal article" date="2019" name="bioRxiv">
        <title>The Genome of the Zebra Mussel, Dreissena polymorpha: A Resource for Invasive Species Research.</title>
        <authorList>
            <person name="McCartney M.A."/>
            <person name="Auch B."/>
            <person name="Kono T."/>
            <person name="Mallez S."/>
            <person name="Zhang Y."/>
            <person name="Obille A."/>
            <person name="Becker A."/>
            <person name="Abrahante J.E."/>
            <person name="Garbe J."/>
            <person name="Badalamenti J.P."/>
            <person name="Herman A."/>
            <person name="Mangelson H."/>
            <person name="Liachko I."/>
            <person name="Sullivan S."/>
            <person name="Sone E.D."/>
            <person name="Koren S."/>
            <person name="Silverstein K.A.T."/>
            <person name="Beckman K.B."/>
            <person name="Gohl D.M."/>
        </authorList>
    </citation>
    <scope>NUCLEOTIDE SEQUENCE</scope>
    <source>
        <strain evidence="1">Duluth1</strain>
        <tissue evidence="1">Whole animal</tissue>
    </source>
</reference>
<dbReference type="Proteomes" id="UP000828390">
    <property type="component" value="Unassembled WGS sequence"/>
</dbReference>
<comment type="caution">
    <text evidence="1">The sequence shown here is derived from an EMBL/GenBank/DDBJ whole genome shotgun (WGS) entry which is preliminary data.</text>
</comment>
<evidence type="ECO:0000313" key="2">
    <source>
        <dbReference type="Proteomes" id="UP000828390"/>
    </source>
</evidence>
<name>A0A9D4LKJ6_DREPO</name>
<dbReference type="AlphaFoldDB" id="A0A9D4LKJ6"/>
<protein>
    <submittedName>
        <fullName evidence="1">Uncharacterized protein</fullName>
    </submittedName>
</protein>
<reference evidence="1" key="2">
    <citation type="submission" date="2020-11" db="EMBL/GenBank/DDBJ databases">
        <authorList>
            <person name="McCartney M.A."/>
            <person name="Auch B."/>
            <person name="Kono T."/>
            <person name="Mallez S."/>
            <person name="Becker A."/>
            <person name="Gohl D.M."/>
            <person name="Silverstein K.A.T."/>
            <person name="Koren S."/>
            <person name="Bechman K.B."/>
            <person name="Herman A."/>
            <person name="Abrahante J.E."/>
            <person name="Garbe J."/>
        </authorList>
    </citation>
    <scope>NUCLEOTIDE SEQUENCE</scope>
    <source>
        <strain evidence="1">Duluth1</strain>
        <tissue evidence="1">Whole animal</tissue>
    </source>
</reference>
<keyword evidence="2" id="KW-1185">Reference proteome</keyword>
<sequence length="108" mass="12517">MAESTKATYVGLYCNGFALGSYVYPSNELHANVSKFTCPHCEPMDAVTKQLSVRENSFDLPGRRREKAEEIEKIRRIKALWRAKMVSPRALTPQVRRNKTFAFQKTWY</sequence>
<evidence type="ECO:0000313" key="1">
    <source>
        <dbReference type="EMBL" id="KAH3859404.1"/>
    </source>
</evidence>